<dbReference type="InterPro" id="IPR005471">
    <property type="entry name" value="Tscrpt_reg_IclR_N"/>
</dbReference>
<evidence type="ECO:0000256" key="3">
    <source>
        <dbReference type="ARBA" id="ARBA00023163"/>
    </source>
</evidence>
<proteinExistence type="predicted"/>
<comment type="caution">
    <text evidence="6">The sequence shown here is derived from an EMBL/GenBank/DDBJ whole genome shotgun (WGS) entry which is preliminary data.</text>
</comment>
<dbReference type="SUPFAM" id="SSF46785">
    <property type="entry name" value="Winged helix' DNA-binding domain"/>
    <property type="match status" value="1"/>
</dbReference>
<name>A0ABQ5SQ07_9ACTN</name>
<dbReference type="PANTHER" id="PTHR30136">
    <property type="entry name" value="HELIX-TURN-HELIX TRANSCRIPTIONAL REGULATOR, ICLR FAMILY"/>
    <property type="match status" value="1"/>
</dbReference>
<evidence type="ECO:0000256" key="1">
    <source>
        <dbReference type="ARBA" id="ARBA00023015"/>
    </source>
</evidence>
<dbReference type="Gene3D" id="1.10.10.10">
    <property type="entry name" value="Winged helix-like DNA-binding domain superfamily/Winged helix DNA-binding domain"/>
    <property type="match status" value="1"/>
</dbReference>
<keyword evidence="3" id="KW-0804">Transcription</keyword>
<dbReference type="Proteomes" id="UP001142292">
    <property type="component" value="Unassembled WGS sequence"/>
</dbReference>
<organism evidence="6 7">
    <name type="scientific">Nocardioides luteus</name>
    <dbReference type="NCBI Taxonomy" id="1844"/>
    <lineage>
        <taxon>Bacteria</taxon>
        <taxon>Bacillati</taxon>
        <taxon>Actinomycetota</taxon>
        <taxon>Actinomycetes</taxon>
        <taxon>Propionibacteriales</taxon>
        <taxon>Nocardioidaceae</taxon>
        <taxon>Nocardioides</taxon>
    </lineage>
</organism>
<sequence length="266" mass="28530">MNDATDADAKRDMVGKALLLLDHLSAYPSGVPLSTLSRETGFPLSTCHRLAAALIRDGFATFDEDSKRYSLGLKVFSLAQYVAHRRGFAGSALPALEELTGQTRETSLMSVRSGHHQLYVHHVQGPQQVSVIGTPGALGPLHCTSMGKVLVAFAPDAERKSLVDDLDLVAATPRTISDRDAFAEMIDQVREEGYAVADEEHEIGIRALGVPVLDPDGRAVAAVSVAAPSYRMEMARMLDLLPHLKAAAERLAIVLPVSASPSAVRR</sequence>
<dbReference type="InterPro" id="IPR036388">
    <property type="entry name" value="WH-like_DNA-bd_sf"/>
</dbReference>
<evidence type="ECO:0000313" key="7">
    <source>
        <dbReference type="Proteomes" id="UP001142292"/>
    </source>
</evidence>
<dbReference type="SMART" id="SM00346">
    <property type="entry name" value="HTH_ICLR"/>
    <property type="match status" value="1"/>
</dbReference>
<evidence type="ECO:0000259" key="4">
    <source>
        <dbReference type="PROSITE" id="PS51077"/>
    </source>
</evidence>
<feature type="domain" description="HTH iclR-type" evidence="4">
    <location>
        <begin position="11"/>
        <end position="73"/>
    </location>
</feature>
<dbReference type="Pfam" id="PF09339">
    <property type="entry name" value="HTH_IclR"/>
    <property type="match status" value="1"/>
</dbReference>
<evidence type="ECO:0000256" key="2">
    <source>
        <dbReference type="ARBA" id="ARBA00023125"/>
    </source>
</evidence>
<gene>
    <name evidence="6" type="ORF">GCM10017579_01610</name>
</gene>
<dbReference type="SUPFAM" id="SSF55781">
    <property type="entry name" value="GAF domain-like"/>
    <property type="match status" value="1"/>
</dbReference>
<dbReference type="RefSeq" id="WP_189117094.1">
    <property type="nucleotide sequence ID" value="NZ_BMRK01000002.1"/>
</dbReference>
<dbReference type="InterPro" id="IPR050707">
    <property type="entry name" value="HTH_MetabolicPath_Reg"/>
</dbReference>
<keyword evidence="7" id="KW-1185">Reference proteome</keyword>
<dbReference type="PROSITE" id="PS51078">
    <property type="entry name" value="ICLR_ED"/>
    <property type="match status" value="1"/>
</dbReference>
<reference evidence="6" key="2">
    <citation type="submission" date="2023-01" db="EMBL/GenBank/DDBJ databases">
        <authorList>
            <person name="Sun Q."/>
            <person name="Evtushenko L."/>
        </authorList>
    </citation>
    <scope>NUCLEOTIDE SEQUENCE</scope>
    <source>
        <strain evidence="6">VKM Ac-1246</strain>
    </source>
</reference>
<dbReference type="PANTHER" id="PTHR30136:SF35">
    <property type="entry name" value="HTH-TYPE TRANSCRIPTIONAL REGULATOR RV1719"/>
    <property type="match status" value="1"/>
</dbReference>
<protein>
    <submittedName>
        <fullName evidence="6">IclR family transcriptional regulator</fullName>
    </submittedName>
</protein>
<reference evidence="6" key="1">
    <citation type="journal article" date="2014" name="Int. J. Syst. Evol. Microbiol.">
        <title>Complete genome of a new Firmicutes species belonging to the dominant human colonic microbiota ('Ruminococcus bicirculans') reveals two chromosomes and a selective capacity to utilize plant glucans.</title>
        <authorList>
            <consortium name="NISC Comparative Sequencing Program"/>
            <person name="Wegmann U."/>
            <person name="Louis P."/>
            <person name="Goesmann A."/>
            <person name="Henrissat B."/>
            <person name="Duncan S.H."/>
            <person name="Flint H.J."/>
        </authorList>
    </citation>
    <scope>NUCLEOTIDE SEQUENCE</scope>
    <source>
        <strain evidence="6">VKM Ac-1246</strain>
    </source>
</reference>
<evidence type="ECO:0000313" key="6">
    <source>
        <dbReference type="EMBL" id="GLJ66125.1"/>
    </source>
</evidence>
<dbReference type="Pfam" id="PF01614">
    <property type="entry name" value="IclR_C"/>
    <property type="match status" value="1"/>
</dbReference>
<feature type="domain" description="IclR-ED" evidence="5">
    <location>
        <begin position="74"/>
        <end position="257"/>
    </location>
</feature>
<accession>A0ABQ5SQ07</accession>
<dbReference type="InterPro" id="IPR014757">
    <property type="entry name" value="Tscrpt_reg_IclR_C"/>
</dbReference>
<dbReference type="InterPro" id="IPR029016">
    <property type="entry name" value="GAF-like_dom_sf"/>
</dbReference>
<dbReference type="InterPro" id="IPR036390">
    <property type="entry name" value="WH_DNA-bd_sf"/>
</dbReference>
<dbReference type="EMBL" id="BSEL01000001">
    <property type="protein sequence ID" value="GLJ66125.1"/>
    <property type="molecule type" value="Genomic_DNA"/>
</dbReference>
<keyword evidence="2" id="KW-0238">DNA-binding</keyword>
<dbReference type="PROSITE" id="PS51077">
    <property type="entry name" value="HTH_ICLR"/>
    <property type="match status" value="1"/>
</dbReference>
<evidence type="ECO:0000259" key="5">
    <source>
        <dbReference type="PROSITE" id="PS51078"/>
    </source>
</evidence>
<dbReference type="Gene3D" id="3.30.450.40">
    <property type="match status" value="1"/>
</dbReference>
<keyword evidence="1" id="KW-0805">Transcription regulation</keyword>